<accession>A0A9W7BJU7</accession>
<feature type="compositionally biased region" description="Low complexity" evidence="1">
    <location>
        <begin position="262"/>
        <end position="283"/>
    </location>
</feature>
<sequence length="289" mass="32571">MLKFFTKKKTSPPAPPPPPPPAVDAPPAVVDSSIDSPIDSATLARRTRRYLLSKKYVKIWLNNSGLVSSLEASRPTSRPTSRPYAKALKVTTKTPITRDEYKLRSYLKLLHQHAQKSNKNRHKQLVASNSHASRLLSDGFTKLFNHKISKKHSRINSQRLRNLADRHHYEHSCRLFLSKLHHLKQASLHQKKITAIAVGYATYTSKRLNFSRLHLQTESSIYQKTCLSAAADYLHVQRLSRGLRLLRSNVSSVRISRRLLDTSEQPQPSSSITPPPSTYSSNSVASTPA</sequence>
<feature type="region of interest" description="Disordered" evidence="1">
    <location>
        <begin position="1"/>
        <end position="35"/>
    </location>
</feature>
<proteinExistence type="predicted"/>
<comment type="caution">
    <text evidence="2">The sequence shown here is derived from an EMBL/GenBank/DDBJ whole genome shotgun (WGS) entry which is preliminary data.</text>
</comment>
<dbReference type="AlphaFoldDB" id="A0A9W7BJU7"/>
<feature type="compositionally biased region" description="Low complexity" evidence="1">
    <location>
        <begin position="25"/>
        <end position="35"/>
    </location>
</feature>
<dbReference type="Proteomes" id="UP001165160">
    <property type="component" value="Unassembled WGS sequence"/>
</dbReference>
<evidence type="ECO:0000313" key="2">
    <source>
        <dbReference type="EMBL" id="GMH87983.1"/>
    </source>
</evidence>
<feature type="compositionally biased region" description="Basic residues" evidence="1">
    <location>
        <begin position="1"/>
        <end position="10"/>
    </location>
</feature>
<gene>
    <name evidence="2" type="ORF">TrVE_jg2375</name>
</gene>
<evidence type="ECO:0000313" key="3">
    <source>
        <dbReference type="Proteomes" id="UP001165160"/>
    </source>
</evidence>
<reference evidence="3" key="1">
    <citation type="journal article" date="2023" name="Commun. Biol.">
        <title>Genome analysis of Parmales, the sister group of diatoms, reveals the evolutionary specialization of diatoms from phago-mixotrophs to photoautotrophs.</title>
        <authorList>
            <person name="Ban H."/>
            <person name="Sato S."/>
            <person name="Yoshikawa S."/>
            <person name="Yamada K."/>
            <person name="Nakamura Y."/>
            <person name="Ichinomiya M."/>
            <person name="Sato N."/>
            <person name="Blanc-Mathieu R."/>
            <person name="Endo H."/>
            <person name="Kuwata A."/>
            <person name="Ogata H."/>
        </authorList>
    </citation>
    <scope>NUCLEOTIDE SEQUENCE [LARGE SCALE GENOMIC DNA]</scope>
    <source>
        <strain evidence="3">NIES 3699</strain>
    </source>
</reference>
<keyword evidence="3" id="KW-1185">Reference proteome</keyword>
<dbReference type="EMBL" id="BRXX01000077">
    <property type="protein sequence ID" value="GMH87983.1"/>
    <property type="molecule type" value="Genomic_DNA"/>
</dbReference>
<feature type="compositionally biased region" description="Pro residues" evidence="1">
    <location>
        <begin position="12"/>
        <end position="24"/>
    </location>
</feature>
<name>A0A9W7BJU7_9STRA</name>
<evidence type="ECO:0000256" key="1">
    <source>
        <dbReference type="SAM" id="MobiDB-lite"/>
    </source>
</evidence>
<protein>
    <submittedName>
        <fullName evidence="2">Uncharacterized protein</fullName>
    </submittedName>
</protein>
<organism evidence="2 3">
    <name type="scientific">Triparma verrucosa</name>
    <dbReference type="NCBI Taxonomy" id="1606542"/>
    <lineage>
        <taxon>Eukaryota</taxon>
        <taxon>Sar</taxon>
        <taxon>Stramenopiles</taxon>
        <taxon>Ochrophyta</taxon>
        <taxon>Bolidophyceae</taxon>
        <taxon>Parmales</taxon>
        <taxon>Triparmaceae</taxon>
        <taxon>Triparma</taxon>
    </lineage>
</organism>
<feature type="region of interest" description="Disordered" evidence="1">
    <location>
        <begin position="257"/>
        <end position="289"/>
    </location>
</feature>